<feature type="region of interest" description="Disordered" evidence="1">
    <location>
        <begin position="1119"/>
        <end position="1140"/>
    </location>
</feature>
<dbReference type="STRING" id="2594813.A0A395N523"/>
<protein>
    <submittedName>
        <fullName evidence="3">Putative muc1-extracellular alpha-1,4-glucan glucosidase</fullName>
    </submittedName>
</protein>
<feature type="region of interest" description="Disordered" evidence="1">
    <location>
        <begin position="860"/>
        <end position="893"/>
    </location>
</feature>
<name>A0A395N523_9HYPO</name>
<evidence type="ECO:0000256" key="2">
    <source>
        <dbReference type="SAM" id="SignalP"/>
    </source>
</evidence>
<feature type="region of interest" description="Disordered" evidence="1">
    <location>
        <begin position="338"/>
        <end position="362"/>
    </location>
</feature>
<keyword evidence="4" id="KW-1185">Reference proteome</keyword>
<accession>A0A395N523</accession>
<dbReference type="EMBL" id="PXXK01000012">
    <property type="protein sequence ID" value="RFN54977.1"/>
    <property type="molecule type" value="Genomic_DNA"/>
</dbReference>
<organism evidence="3 4">
    <name type="scientific">Fusarium flagelliforme</name>
    <dbReference type="NCBI Taxonomy" id="2675880"/>
    <lineage>
        <taxon>Eukaryota</taxon>
        <taxon>Fungi</taxon>
        <taxon>Dikarya</taxon>
        <taxon>Ascomycota</taxon>
        <taxon>Pezizomycotina</taxon>
        <taxon>Sordariomycetes</taxon>
        <taxon>Hypocreomycetidae</taxon>
        <taxon>Hypocreales</taxon>
        <taxon>Nectriaceae</taxon>
        <taxon>Fusarium</taxon>
        <taxon>Fusarium incarnatum-equiseti species complex</taxon>
    </lineage>
</organism>
<feature type="compositionally biased region" description="Polar residues" evidence="1">
    <location>
        <begin position="152"/>
        <end position="171"/>
    </location>
</feature>
<feature type="region of interest" description="Disordered" evidence="1">
    <location>
        <begin position="1049"/>
        <end position="1068"/>
    </location>
</feature>
<feature type="region of interest" description="Disordered" evidence="1">
    <location>
        <begin position="135"/>
        <end position="171"/>
    </location>
</feature>
<feature type="compositionally biased region" description="Polar residues" evidence="1">
    <location>
        <begin position="83"/>
        <end position="110"/>
    </location>
</feature>
<dbReference type="Proteomes" id="UP000265631">
    <property type="component" value="Unassembled WGS sequence"/>
</dbReference>
<evidence type="ECO:0000313" key="3">
    <source>
        <dbReference type="EMBL" id="RFN54977.1"/>
    </source>
</evidence>
<feature type="compositionally biased region" description="Low complexity" evidence="1">
    <location>
        <begin position="869"/>
        <end position="881"/>
    </location>
</feature>
<keyword evidence="2" id="KW-0732">Signal</keyword>
<feature type="compositionally biased region" description="Low complexity" evidence="1">
    <location>
        <begin position="1128"/>
        <end position="1140"/>
    </location>
</feature>
<feature type="signal peptide" evidence="2">
    <location>
        <begin position="1"/>
        <end position="27"/>
    </location>
</feature>
<feature type="chain" id="PRO_5017425799" evidence="2">
    <location>
        <begin position="28"/>
        <end position="1320"/>
    </location>
</feature>
<feature type="region of interest" description="Disordered" evidence="1">
    <location>
        <begin position="75"/>
        <end position="110"/>
    </location>
</feature>
<feature type="compositionally biased region" description="Low complexity" evidence="1">
    <location>
        <begin position="135"/>
        <end position="148"/>
    </location>
</feature>
<gene>
    <name evidence="3" type="ORF">FIE12Z_738</name>
</gene>
<sequence>MRAPKISLVAALSVFLLLSCLLGNVAGLARRQHPGRYRVVRGNRLVEARQLDGELDNGYGPPPPYYTGDPVVSVDTTSDPSSKAITATDIETGSSRATMTSEPHASSGNYTFSRSISSLPVSSVVDTNTALPSAASSAKAGSTSSSEAPTAVGTTAPASSRVTETSGDDILTTSDGQLFATWSNGTSSTSAHSSATVESGTIIVTDSTSSDVQTKSLSEAVVSSSFSENSGVTTLTMTTTKVLNTTMTATNMVESTELVPSSTTYLTTTATVSKENPSFSSLASGSSRTITSESAITEVSVFESMQKTSLVTSGVLNGTTVVTTTTYLTTTLDAVNTSDGLSNSSDDSSAATSDSLSDAGTGKVSSTVVSITAASSGNFTDVGSSLTTLVPSTTILSTFFTSTSTLSGSLMGSESDVSAVPIQTSSDTLVASSALPANATSNAVASSVTVTTNSENSLITIIPDGIPPTGNATGMVSSSASADDSTSSLSSFNTSATLGSVSSFQETGSFLDWSTSTIVESQTSHTTLGLPPVSFTSFSFSIITTPMTPPDVMSTSTQSLSQNVTVIMSTWTSTITTSLGPTGLTSSVEPTAAHSSSGYNFSKTLESETSSVGSWSTSVSNLSDISTSIITRRPTNLPFPINTTIDWQPMTSSVPLTQSAETVGSSGRHTTLTAASSGFNRTAPYVNSTSTIVFTTYSPTSFDAISSKMAFTTYPSWNITNTVQGPANSTLRTTTFHAPTESRMSGATQSLNGTAVITSTSPTSEHTELVTISGSVSTQTFTNIPVSIITPTSAIFWSSSAVSTSLNNTSPFPFPSNTTVAGTGVPLPPTGTGAHPTIVSTPGNFSTPYRTWTSTVEPKYHTSNTTQHGTVSGSSASSVGTNAPPFPSSNSTTTAAVTFSSIPSWAPDPEPWTTWSTWSLSGKSNPVTTNGLPRITFGNLSSEAPVSTTYTRTTTLSLTTTLAEPTASRSFDGNFSSKVSYSTSYALTTTLFLTTTLAEPSTSQRRFQNLTSDSSSSVSYTSTTTLFLTTTLRGESTSRVSDAAITSTTSPWMNTTMGSAHSSETTPSWSEVSSTFLTTGSAKGISTSAGSSASTPFPMINSTLSQATSSAVGTLTTRYTSDGSAGATTPCETSSTTSSTCTDSLYYPPHVLSSSVGSVSTDCLTATSGTVSSWSYSPVPTASDRTSTTCNTTSPMSSYSTAHWSNMTNTFGVKDMETNTHLSLTTFKTVTTVQAEMSGSVWDGYPTPTDKVAPSEVLPSDLNFPWGNDSPIHRHQSVSDLGIGVGDGEVSKRGDWRLRWENVKDKLKGLWHGQTPESED</sequence>
<evidence type="ECO:0000313" key="4">
    <source>
        <dbReference type="Proteomes" id="UP000265631"/>
    </source>
</evidence>
<evidence type="ECO:0000256" key="1">
    <source>
        <dbReference type="SAM" id="MobiDB-lite"/>
    </source>
</evidence>
<dbReference type="PROSITE" id="PS51257">
    <property type="entry name" value="PROKAR_LIPOPROTEIN"/>
    <property type="match status" value="1"/>
</dbReference>
<reference evidence="3 4" key="1">
    <citation type="journal article" date="2018" name="PLoS Pathog.">
        <title>Evolution of structural diversity of trichothecenes, a family of toxins produced by plant pathogenic and entomopathogenic fungi.</title>
        <authorList>
            <person name="Proctor R.H."/>
            <person name="McCormick S.P."/>
            <person name="Kim H.S."/>
            <person name="Cardoza R.E."/>
            <person name="Stanley A.M."/>
            <person name="Lindo L."/>
            <person name="Kelly A."/>
            <person name="Brown D.W."/>
            <person name="Lee T."/>
            <person name="Vaughan M.M."/>
            <person name="Alexander N.J."/>
            <person name="Busman M."/>
            <person name="Gutierrez S."/>
        </authorList>
    </citation>
    <scope>NUCLEOTIDE SEQUENCE [LARGE SCALE GENOMIC DNA]</scope>
    <source>
        <strain evidence="3 4">NRRL 13405</strain>
    </source>
</reference>
<comment type="caution">
    <text evidence="3">The sequence shown here is derived from an EMBL/GenBank/DDBJ whole genome shotgun (WGS) entry which is preliminary data.</text>
</comment>
<proteinExistence type="predicted"/>